<feature type="transmembrane region" description="Helical" evidence="2">
    <location>
        <begin position="33"/>
        <end position="55"/>
    </location>
</feature>
<dbReference type="Proteomes" id="UP000265798">
    <property type="component" value="Unassembled WGS sequence"/>
</dbReference>
<evidence type="ECO:0000256" key="2">
    <source>
        <dbReference type="SAM" id="Phobius"/>
    </source>
</evidence>
<keyword evidence="2" id="KW-0812">Transmembrane</keyword>
<organism evidence="3 4">
    <name type="scientific">Leptospira stimsonii</name>
    <dbReference type="NCBI Taxonomy" id="2202203"/>
    <lineage>
        <taxon>Bacteria</taxon>
        <taxon>Pseudomonadati</taxon>
        <taxon>Spirochaetota</taxon>
        <taxon>Spirochaetia</taxon>
        <taxon>Leptospirales</taxon>
        <taxon>Leptospiraceae</taxon>
        <taxon>Leptospira</taxon>
    </lineage>
</organism>
<keyword evidence="2" id="KW-1133">Transmembrane helix</keyword>
<dbReference type="RefSeq" id="WP_118968874.1">
    <property type="nucleotide sequence ID" value="NZ_QHCT01000003.1"/>
</dbReference>
<sequence length="162" mass="17042">MNLQVLFIAVFAVIALIVSPICGFLAGNQVGHIILVSILSTLAFAVFGFGVHAILEMKVPEFLDFLSNLTGEFSSASSSGDEGSGGSGFRDYSSQAGDSEFATASADGPSSSEVFASATPKRQKNGNFGDHIMVENIAIKNEPKLMAEAIRTMLAKDDMGEK</sequence>
<reference evidence="4" key="1">
    <citation type="submission" date="2018-05" db="EMBL/GenBank/DDBJ databases">
        <title>Leptospira yasudae sp. nov. and Leptospira stimsonii sp. nov., two pathogenic species of the genus Leptospira isolated from environmental sources.</title>
        <authorList>
            <person name="Casanovas-Massana A."/>
            <person name="Hamond C."/>
            <person name="Santos L.A."/>
            <person name="Hacker K.P."/>
            <person name="Balassiano I."/>
            <person name="Medeiros M.A."/>
            <person name="Reis M.G."/>
            <person name="Ko A.I."/>
            <person name="Wunder E.A."/>
        </authorList>
    </citation>
    <scope>NUCLEOTIDE SEQUENCE [LARGE SCALE GENOMIC DNA]</scope>
    <source>
        <strain evidence="4">Yale</strain>
    </source>
</reference>
<gene>
    <name evidence="3" type="ORF">DLM75_12655</name>
</gene>
<name>A0A396Z4Y9_9LEPT</name>
<evidence type="ECO:0000313" key="4">
    <source>
        <dbReference type="Proteomes" id="UP000265798"/>
    </source>
</evidence>
<feature type="transmembrane region" description="Helical" evidence="2">
    <location>
        <begin position="6"/>
        <end position="26"/>
    </location>
</feature>
<keyword evidence="2" id="KW-0472">Membrane</keyword>
<dbReference type="OrthoDB" id="344963at2"/>
<proteinExistence type="predicted"/>
<protein>
    <submittedName>
        <fullName evidence="3">Uncharacterized protein</fullName>
    </submittedName>
</protein>
<accession>A0A396Z4Y9</accession>
<dbReference type="EMBL" id="QHCT01000003">
    <property type="protein sequence ID" value="RHX89805.1"/>
    <property type="molecule type" value="Genomic_DNA"/>
</dbReference>
<feature type="region of interest" description="Disordered" evidence="1">
    <location>
        <begin position="73"/>
        <end position="127"/>
    </location>
</feature>
<evidence type="ECO:0000256" key="1">
    <source>
        <dbReference type="SAM" id="MobiDB-lite"/>
    </source>
</evidence>
<evidence type="ECO:0000313" key="3">
    <source>
        <dbReference type="EMBL" id="RHX89805.1"/>
    </source>
</evidence>
<comment type="caution">
    <text evidence="3">The sequence shown here is derived from an EMBL/GenBank/DDBJ whole genome shotgun (WGS) entry which is preliminary data.</text>
</comment>
<dbReference type="AlphaFoldDB" id="A0A396Z4Y9"/>